<evidence type="ECO:0000259" key="4">
    <source>
        <dbReference type="PROSITE" id="PS50885"/>
    </source>
</evidence>
<dbReference type="SMART" id="SM00304">
    <property type="entry name" value="HAMP"/>
    <property type="match status" value="2"/>
</dbReference>
<evidence type="ECO:0000256" key="3">
    <source>
        <dbReference type="SAM" id="MobiDB-lite"/>
    </source>
</evidence>
<keyword evidence="1" id="KW-0597">Phosphoprotein</keyword>
<dbReference type="Gene3D" id="1.20.120.1530">
    <property type="match status" value="1"/>
</dbReference>
<dbReference type="CDD" id="cd06225">
    <property type="entry name" value="HAMP"/>
    <property type="match status" value="2"/>
</dbReference>
<feature type="domain" description="HAMP" evidence="4">
    <location>
        <begin position="625"/>
        <end position="677"/>
    </location>
</feature>
<dbReference type="AlphaFoldDB" id="A0A261XV12"/>
<reference evidence="5 6" key="1">
    <citation type="journal article" date="2017" name="Mycologia">
        <title>Bifiguratus adelaidae, gen. et sp. nov., a new member of Mucoromycotina in endophytic and soil-dwelling habitats.</title>
        <authorList>
            <person name="Torres-Cruz T.J."/>
            <person name="Billingsley Tobias T.L."/>
            <person name="Almatruk M."/>
            <person name="Hesse C."/>
            <person name="Kuske C.R."/>
            <person name="Desiro A."/>
            <person name="Benucci G.M."/>
            <person name="Bonito G."/>
            <person name="Stajich J.E."/>
            <person name="Dunlap C."/>
            <person name="Arnold A.E."/>
            <person name="Porras-Alfaro A."/>
        </authorList>
    </citation>
    <scope>NUCLEOTIDE SEQUENCE [LARGE SCALE GENOMIC DNA]</scope>
    <source>
        <strain evidence="5 6">AZ0501</strain>
    </source>
</reference>
<dbReference type="FunFam" id="1.20.120.1530:FF:000002">
    <property type="entry name" value="Two-component osmosensing histidine kinase"/>
    <property type="match status" value="1"/>
</dbReference>
<evidence type="ECO:0000313" key="6">
    <source>
        <dbReference type="Proteomes" id="UP000242875"/>
    </source>
</evidence>
<evidence type="ECO:0000313" key="5">
    <source>
        <dbReference type="EMBL" id="OZJ02215.1"/>
    </source>
</evidence>
<proteinExistence type="predicted"/>
<dbReference type="GO" id="GO:0016787">
    <property type="term" value="F:hydrolase activity"/>
    <property type="evidence" value="ECO:0007669"/>
    <property type="project" value="InterPro"/>
</dbReference>
<feature type="compositionally biased region" description="Polar residues" evidence="3">
    <location>
        <begin position="283"/>
        <end position="294"/>
    </location>
</feature>
<keyword evidence="6" id="KW-1185">Reference proteome</keyword>
<feature type="region of interest" description="Disordered" evidence="3">
    <location>
        <begin position="283"/>
        <end position="345"/>
    </location>
</feature>
<gene>
    <name evidence="5" type="ORF">BZG36_04723</name>
</gene>
<dbReference type="InterPro" id="IPR029058">
    <property type="entry name" value="AB_hydrolase_fold"/>
</dbReference>
<dbReference type="Gene3D" id="3.40.50.1820">
    <property type="entry name" value="alpha/beta hydrolase"/>
    <property type="match status" value="2"/>
</dbReference>
<dbReference type="PROSITE" id="PS50885">
    <property type="entry name" value="HAMP"/>
    <property type="match status" value="2"/>
</dbReference>
<dbReference type="SUPFAM" id="SSF58104">
    <property type="entry name" value="Methyl-accepting chemotaxis protein (MCP) signaling domain"/>
    <property type="match status" value="1"/>
</dbReference>
<dbReference type="GO" id="GO:0000160">
    <property type="term" value="P:phosphorelay signal transduction system"/>
    <property type="evidence" value="ECO:0007669"/>
    <property type="project" value="UniProtKB-KW"/>
</dbReference>
<feature type="non-terminal residue" evidence="5">
    <location>
        <position position="697"/>
    </location>
</feature>
<sequence length="697" mass="76127">MSRSGWNDYACKPSKQHPRPVVLVHGLFGNADSYWSYIAPRLAEEGYCVFSIFYGASGILNGTELIGGTAPMERIVVQLRKFVDKVLKATNTTQVDMVGHSEGGLMPRYYFKFLDCAHKVNNFIGLAPVAVTPYTNGELQGPNMTNYVLQELCPTDLSEHLLILRDPNALRFIENVLDPVYAHGHFDYCQNAVNTDLRDFATPEDNTYAPVKEVDAQTLKELGEALRQAVYHRVSLESELARTRVLLHQQQQLFQSYSSAFAKEDQGTKAAIDVHLFDTSSEAGWDQSTHSSPCPLTPQLHVVEPTASDPNTSHTGHRHRHTPSFDSSGSNTASPSSTETTSEEGLWSVAQTLGVGDETTPKNTAERPTAAAGYFNGIPTRAHIQTYTPPITPQTPVTSANQTPVVAVNPSPVFPALPYCATCIQDCSRVIKAISRGDFTQRASRIHRHTATSATTSNAKRPEETSPLEDLVDSVNFMAENMQYVTSSVMFCISSSLQGNLGVEVSSANEAGGPFHVEGVWREMVNDLNEMSRSHMEQVRDIAMVSTAVAHGDLSQKVTVEVKGETFVLKNTINTMVNQLNMFASEVTRVAHEVGTEGKLGVQAHVQGVDGVWKLLTDNVNHMAANLTAQVRDIASVSKAVAEGDLTKKVTVEVKGEFLELKETINTMVEQLQTFAREVTQVSLDVGTEGKLGGQAV</sequence>
<feature type="region of interest" description="Disordered" evidence="3">
    <location>
        <begin position="445"/>
        <end position="467"/>
    </location>
</feature>
<dbReference type="Pfam" id="PF18947">
    <property type="entry name" value="HAMP_2"/>
    <property type="match status" value="1"/>
</dbReference>
<dbReference type="GO" id="GO:0016042">
    <property type="term" value="P:lipid catabolic process"/>
    <property type="evidence" value="ECO:0007669"/>
    <property type="project" value="InterPro"/>
</dbReference>
<dbReference type="InterPro" id="IPR003660">
    <property type="entry name" value="HAMP_dom"/>
</dbReference>
<dbReference type="Pfam" id="PF00672">
    <property type="entry name" value="HAMP"/>
    <property type="match status" value="1"/>
</dbReference>
<accession>A0A261XV12</accession>
<evidence type="ECO:0000256" key="1">
    <source>
        <dbReference type="ARBA" id="ARBA00022553"/>
    </source>
</evidence>
<dbReference type="PANTHER" id="PTHR45339">
    <property type="entry name" value="HYBRID SIGNAL TRANSDUCTION HISTIDINE KINASE J"/>
    <property type="match status" value="1"/>
</dbReference>
<comment type="caution">
    <text evidence="5">The sequence shown here is derived from an EMBL/GenBank/DDBJ whole genome shotgun (WGS) entry which is preliminary data.</text>
</comment>
<protein>
    <recommendedName>
        <fullName evidence="4">HAMP domain-containing protein</fullName>
    </recommendedName>
</protein>
<evidence type="ECO:0000256" key="2">
    <source>
        <dbReference type="ARBA" id="ARBA00023012"/>
    </source>
</evidence>
<dbReference type="GO" id="GO:0016020">
    <property type="term" value="C:membrane"/>
    <property type="evidence" value="ECO:0007669"/>
    <property type="project" value="InterPro"/>
</dbReference>
<feature type="domain" description="HAMP" evidence="4">
    <location>
        <begin position="533"/>
        <end position="585"/>
    </location>
</feature>
<dbReference type="OrthoDB" id="10266508at2759"/>
<name>A0A261XV12_9FUNG</name>
<dbReference type="EMBL" id="MVBO01000176">
    <property type="protein sequence ID" value="OZJ02215.1"/>
    <property type="molecule type" value="Genomic_DNA"/>
</dbReference>
<dbReference type="Proteomes" id="UP000242875">
    <property type="component" value="Unassembled WGS sequence"/>
</dbReference>
<dbReference type="SUPFAM" id="SSF53474">
    <property type="entry name" value="alpha/beta-Hydrolases"/>
    <property type="match status" value="1"/>
</dbReference>
<dbReference type="PANTHER" id="PTHR45339:SF1">
    <property type="entry name" value="HYBRID SIGNAL TRANSDUCTION HISTIDINE KINASE J"/>
    <property type="match status" value="1"/>
</dbReference>
<organism evidence="5 6">
    <name type="scientific">Bifiguratus adelaidae</name>
    <dbReference type="NCBI Taxonomy" id="1938954"/>
    <lineage>
        <taxon>Eukaryota</taxon>
        <taxon>Fungi</taxon>
        <taxon>Fungi incertae sedis</taxon>
        <taxon>Mucoromycota</taxon>
        <taxon>Mucoromycotina</taxon>
        <taxon>Endogonomycetes</taxon>
        <taxon>Endogonales</taxon>
        <taxon>Endogonales incertae sedis</taxon>
        <taxon>Bifiguratus</taxon>
    </lineage>
</organism>
<dbReference type="Pfam" id="PF01674">
    <property type="entry name" value="Lipase_2"/>
    <property type="match status" value="1"/>
</dbReference>
<feature type="compositionally biased region" description="Low complexity" evidence="3">
    <location>
        <begin position="327"/>
        <end position="344"/>
    </location>
</feature>
<keyword evidence="2" id="KW-0902">Two-component regulatory system</keyword>
<dbReference type="InterPro" id="IPR002918">
    <property type="entry name" value="Lipase_EstA/Esterase_EstB"/>
</dbReference>